<organism evidence="2 3">
    <name type="scientific">Microbotryum silenes-dioicae</name>
    <dbReference type="NCBI Taxonomy" id="796604"/>
    <lineage>
        <taxon>Eukaryota</taxon>
        <taxon>Fungi</taxon>
        <taxon>Dikarya</taxon>
        <taxon>Basidiomycota</taxon>
        <taxon>Pucciniomycotina</taxon>
        <taxon>Microbotryomycetes</taxon>
        <taxon>Microbotryales</taxon>
        <taxon>Microbotryaceae</taxon>
        <taxon>Microbotryum</taxon>
    </lineage>
</organism>
<evidence type="ECO:0000313" key="3">
    <source>
        <dbReference type="Proteomes" id="UP000249464"/>
    </source>
</evidence>
<evidence type="ECO:0000256" key="1">
    <source>
        <dbReference type="SAM" id="MobiDB-lite"/>
    </source>
</evidence>
<dbReference type="AlphaFoldDB" id="A0A2X0PMP7"/>
<feature type="compositionally biased region" description="Polar residues" evidence="1">
    <location>
        <begin position="405"/>
        <end position="423"/>
    </location>
</feature>
<dbReference type="STRING" id="796604.A0A2X0PMP7"/>
<protein>
    <submittedName>
        <fullName evidence="2">BQ5605_C055g12651 protein</fullName>
    </submittedName>
</protein>
<dbReference type="SUPFAM" id="SSF56112">
    <property type="entry name" value="Protein kinase-like (PK-like)"/>
    <property type="match status" value="1"/>
</dbReference>
<gene>
    <name evidence="2" type="primary">BQ5605_C055g12651</name>
    <name evidence="2" type="ORF">BQ5605_C055G12651</name>
</gene>
<proteinExistence type="predicted"/>
<name>A0A2X0PMP7_9BASI</name>
<dbReference type="EMBL" id="FQNC01000092">
    <property type="protein sequence ID" value="SGZ29224.1"/>
    <property type="molecule type" value="Genomic_DNA"/>
</dbReference>
<keyword evidence="3" id="KW-1185">Reference proteome</keyword>
<accession>A0A2X0PMP7</accession>
<sequence>MDHDGACHSTSSRVQADAGTTAYDCVARLGGLKWDSPASPGVRVLSSFFDILEQHPSLLDLFCEELDAISNAPRSELGRRSEHAVEISFVCLFASGLRSATAALLNHYAAITEAGLVYSSSASASTSATRPRYSVRLGEPERALRTQGDAVVYIQRGAGNVVSSISIECKRDDVHHSLAKVRQEVALSHIPALDHGSPVPLQNLEEEKSKGADAVATKAIIQCVSCDSRFFLLLSVPFFQIGELVQHQSTQAATARDPVASTSVASASISAATAYWPAPSPKASYSLILQELARWVEPSPTTLNPDAAETLGTDLPRRSFIVSFIALAFTAVNEVPKPDHAVVDALLDARSQPPNRPRTRSKPDSDSDRDDDPSPRVQKAQKTSAEATCAQAKDSNRPLTPVTRIFSSPPASTDWTPTISPLSGSCHSSEPITIVEDRGFVIQASLSNAHWSMMSYTGTSRIELVEIGFDIVSSVPSDSPLASRLSSKPSPASDFIRGLHLSDVVLRWLSENPREELKDDRIPLELLDRFEPTADLRLEKEVGTGSTSGGWLAKVVRINRPLSSSAKSEVPLVDHPAPNARYFLKLMPCVYAGSVIRETLFYQHVFPHLPDHLRKHLPQYHGTYRRTNVNGYAMVLENVGTTMNQLDFYGSRQLWEIEADFRELGIIHNDVRAGNVLVRPNNGPLCFVDWGRSYLKLRV</sequence>
<reference evidence="2 3" key="1">
    <citation type="submission" date="2016-11" db="EMBL/GenBank/DDBJ databases">
        <authorList>
            <person name="Jaros S."/>
            <person name="Januszkiewicz K."/>
            <person name="Wedrychowicz H."/>
        </authorList>
    </citation>
    <scope>NUCLEOTIDE SEQUENCE [LARGE SCALE GENOMIC DNA]</scope>
</reference>
<dbReference type="Proteomes" id="UP000249464">
    <property type="component" value="Unassembled WGS sequence"/>
</dbReference>
<feature type="region of interest" description="Disordered" evidence="1">
    <location>
        <begin position="347"/>
        <end position="423"/>
    </location>
</feature>
<dbReference type="InterPro" id="IPR011009">
    <property type="entry name" value="Kinase-like_dom_sf"/>
</dbReference>
<evidence type="ECO:0000313" key="2">
    <source>
        <dbReference type="EMBL" id="SGZ29224.1"/>
    </source>
</evidence>